<keyword evidence="3" id="KW-1185">Reference proteome</keyword>
<dbReference type="AlphaFoldDB" id="A0A2C5XYG3"/>
<dbReference type="Proteomes" id="UP000226192">
    <property type="component" value="Unassembled WGS sequence"/>
</dbReference>
<evidence type="ECO:0000256" key="1">
    <source>
        <dbReference type="SAM" id="MobiDB-lite"/>
    </source>
</evidence>
<reference evidence="2 3" key="1">
    <citation type="submission" date="2017-06" db="EMBL/GenBank/DDBJ databases">
        <title>Ant-infecting Ophiocordyceps genomes reveal a high diversity of potential behavioral manipulation genes and a possible major role for enterotoxins.</title>
        <authorList>
            <person name="De Bekker C."/>
            <person name="Evans H.C."/>
            <person name="Brachmann A."/>
            <person name="Hughes D.P."/>
        </authorList>
    </citation>
    <scope>NUCLEOTIDE SEQUENCE [LARGE SCALE GENOMIC DNA]</scope>
    <source>
        <strain evidence="2 3">Map64</strain>
    </source>
</reference>
<feature type="compositionally biased region" description="Gly residues" evidence="1">
    <location>
        <begin position="127"/>
        <end position="140"/>
    </location>
</feature>
<accession>A0A2C5XYG3</accession>
<dbReference type="OrthoDB" id="10630908at2759"/>
<feature type="region of interest" description="Disordered" evidence="1">
    <location>
        <begin position="98"/>
        <end position="140"/>
    </location>
</feature>
<name>A0A2C5XYG3_9HYPO</name>
<comment type="caution">
    <text evidence="2">The sequence shown here is derived from an EMBL/GenBank/DDBJ whole genome shotgun (WGS) entry which is preliminary data.</text>
</comment>
<protein>
    <submittedName>
        <fullName evidence="2">Uncharacterized protein</fullName>
    </submittedName>
</protein>
<evidence type="ECO:0000313" key="2">
    <source>
        <dbReference type="EMBL" id="PHH62305.1"/>
    </source>
</evidence>
<sequence>MKLSAVIISYIGIAAAIPLPITELSRRAPAQAEHIPSFAEKFAAGLALPGPSLATGTFGSLWSATGASAGAAAGAGAASVGRVVGGAPSVGRVLGGGSVRAPDLGPGPVKPLRFPSTNPPGSAPHSNGGGGLAGNGPVGGGSIQRNVDAGALGRNVAPGAGLLPQDSISFGRLRFPLLRDSWFL</sequence>
<evidence type="ECO:0000313" key="3">
    <source>
        <dbReference type="Proteomes" id="UP000226192"/>
    </source>
</evidence>
<gene>
    <name evidence="2" type="ORF">CDD81_7293</name>
</gene>
<organism evidence="2 3">
    <name type="scientific">Ophiocordyceps australis</name>
    <dbReference type="NCBI Taxonomy" id="1399860"/>
    <lineage>
        <taxon>Eukaryota</taxon>
        <taxon>Fungi</taxon>
        <taxon>Dikarya</taxon>
        <taxon>Ascomycota</taxon>
        <taxon>Pezizomycotina</taxon>
        <taxon>Sordariomycetes</taxon>
        <taxon>Hypocreomycetidae</taxon>
        <taxon>Hypocreales</taxon>
        <taxon>Ophiocordycipitaceae</taxon>
        <taxon>Ophiocordyceps</taxon>
    </lineage>
</organism>
<proteinExistence type="predicted"/>
<dbReference type="EMBL" id="NJET01000076">
    <property type="protein sequence ID" value="PHH62305.1"/>
    <property type="molecule type" value="Genomic_DNA"/>
</dbReference>